<protein>
    <submittedName>
        <fullName evidence="1">Outer membrane protein assembly factor BamB</fullName>
    </submittedName>
</protein>
<dbReference type="InterPro" id="IPR015943">
    <property type="entry name" value="WD40/YVTN_repeat-like_dom_sf"/>
</dbReference>
<dbReference type="Proteomes" id="UP000523007">
    <property type="component" value="Unassembled WGS sequence"/>
</dbReference>
<dbReference type="EMBL" id="JACHJT010000001">
    <property type="protein sequence ID" value="MBB4933173.1"/>
    <property type="molecule type" value="Genomic_DNA"/>
</dbReference>
<name>A0A7W7RKD6_9ACTN</name>
<comment type="caution">
    <text evidence="1">The sequence shown here is derived from an EMBL/GenBank/DDBJ whole genome shotgun (WGS) entry which is preliminary data.</text>
</comment>
<proteinExistence type="predicted"/>
<dbReference type="PROSITE" id="PS51257">
    <property type="entry name" value="PROKAR_LIPOPROTEIN"/>
    <property type="match status" value="1"/>
</dbReference>
<dbReference type="AlphaFoldDB" id="A0A7W7RKD6"/>
<sequence>MRKVGICAVVGILSAATAGCDTGSEPDAPQYEASPISPDKLVTCGDDCDEPGTLRWSLPLDGQYFVTHEYGDSPSPLVNIASHSSVAIAEDLSSSTGIVAGDGTVYYAEDDLLRAVDADSGELHWQQVIGPDIPKTIEGISFTDSGILLEAVKAREEESRLYLVDPASGETIRTVGDSVTVDHVVRAGDDHVLVALQGDGDGYARLDLESGSEEWSASLDDQNVHSHNVTSEIIHSMEYSRPDDPEKGGDDLRTIHRFDLETGDTLPPVELAETAGGNVLDTWVTETGEIVLTSEECEQESDLPPGCGIETMRVADAETGEFLWKDEGKVRFGSAEPWDGATLLYVEEKEGLRAVDARTGETVTEDAFGEATAPINHYDARARHPDAADTPDSEDPLRTVTLQAPYQEELEWDGTSAGAEALGSARTADGEPIAVLQGCAPDGLLPERADAPSPGLECAEPRLFALNY</sequence>
<dbReference type="Gene3D" id="2.130.10.10">
    <property type="entry name" value="YVTN repeat-like/Quinoprotein amine dehydrogenase"/>
    <property type="match status" value="1"/>
</dbReference>
<evidence type="ECO:0000313" key="2">
    <source>
        <dbReference type="Proteomes" id="UP000523007"/>
    </source>
</evidence>
<dbReference type="RefSeq" id="WP_184580827.1">
    <property type="nucleotide sequence ID" value="NZ_JACHJT010000001.1"/>
</dbReference>
<reference evidence="1 2" key="1">
    <citation type="submission" date="2020-08" db="EMBL/GenBank/DDBJ databases">
        <title>Sequencing the genomes of 1000 actinobacteria strains.</title>
        <authorList>
            <person name="Klenk H.-P."/>
        </authorList>
    </citation>
    <scope>NUCLEOTIDE SEQUENCE [LARGE SCALE GENOMIC DNA]</scope>
    <source>
        <strain evidence="1 2">DSM 102030</strain>
    </source>
</reference>
<dbReference type="PANTHER" id="PTHR34512">
    <property type="entry name" value="CELL SURFACE PROTEIN"/>
    <property type="match status" value="1"/>
</dbReference>
<dbReference type="PANTHER" id="PTHR34512:SF30">
    <property type="entry name" value="OUTER MEMBRANE PROTEIN ASSEMBLY FACTOR BAMB"/>
    <property type="match status" value="1"/>
</dbReference>
<organism evidence="1 2">
    <name type="scientific">Lipingzhangella halophila</name>
    <dbReference type="NCBI Taxonomy" id="1783352"/>
    <lineage>
        <taxon>Bacteria</taxon>
        <taxon>Bacillati</taxon>
        <taxon>Actinomycetota</taxon>
        <taxon>Actinomycetes</taxon>
        <taxon>Streptosporangiales</taxon>
        <taxon>Nocardiopsidaceae</taxon>
        <taxon>Lipingzhangella</taxon>
    </lineage>
</organism>
<accession>A0A7W7RKD6</accession>
<keyword evidence="2" id="KW-1185">Reference proteome</keyword>
<evidence type="ECO:0000313" key="1">
    <source>
        <dbReference type="EMBL" id="MBB4933173.1"/>
    </source>
</evidence>
<dbReference type="InterPro" id="IPR011047">
    <property type="entry name" value="Quinoprotein_ADH-like_sf"/>
</dbReference>
<dbReference type="SUPFAM" id="SSF50998">
    <property type="entry name" value="Quinoprotein alcohol dehydrogenase-like"/>
    <property type="match status" value="1"/>
</dbReference>
<gene>
    <name evidence="1" type="ORF">F4561_003993</name>
</gene>